<evidence type="ECO:0000313" key="1">
    <source>
        <dbReference type="EMBL" id="CAD8097597.1"/>
    </source>
</evidence>
<reference evidence="1" key="1">
    <citation type="submission" date="2021-01" db="EMBL/GenBank/DDBJ databases">
        <authorList>
            <consortium name="Genoscope - CEA"/>
            <person name="William W."/>
        </authorList>
    </citation>
    <scope>NUCLEOTIDE SEQUENCE</scope>
</reference>
<name>A0A8S1P3L0_9CILI</name>
<gene>
    <name evidence="1" type="ORF">PSON_ATCC_30995.1.T0680230</name>
</gene>
<keyword evidence="2" id="KW-1185">Reference proteome</keyword>
<proteinExistence type="predicted"/>
<dbReference type="EMBL" id="CAJJDN010000068">
    <property type="protein sequence ID" value="CAD8097597.1"/>
    <property type="molecule type" value="Genomic_DNA"/>
</dbReference>
<dbReference type="Proteomes" id="UP000692954">
    <property type="component" value="Unassembled WGS sequence"/>
</dbReference>
<protein>
    <submittedName>
        <fullName evidence="1">Uncharacterized protein</fullName>
    </submittedName>
</protein>
<dbReference type="OrthoDB" id="309759at2759"/>
<evidence type="ECO:0000313" key="2">
    <source>
        <dbReference type="Proteomes" id="UP000692954"/>
    </source>
</evidence>
<comment type="caution">
    <text evidence="1">The sequence shown here is derived from an EMBL/GenBank/DDBJ whole genome shotgun (WGS) entry which is preliminary data.</text>
</comment>
<sequence>MQIRPQDQNLHFDQVGIMQNENQMLQQQQRAEYKLSVEEAIATLPPIPDEIKFNHDFRFLDKCYEKQEESIFNIESIGELRLGGHIETTCKNGKSRPCSCKDCLQCCNKIPCCTCQCCSCCNEFEAMHYYLIPCYILQNDKLRFENYDSFSKLYIQDTLILEFIHSHRNWADSYCGSCKSNYPHIYFTNPIHEKNKKILFEPLGNKCPKNTKSAIGCCCICSWCGINQLERNIVAKVEDYGSAKIIARRSYKNACLSQCDCQDYCCHFIDYPDFEMKFQNLSNLDKLGLIMATISYTIYNRWAKYSYRGLFGLNTSYINF</sequence>
<accession>A0A8S1P3L0</accession>
<organism evidence="1 2">
    <name type="scientific">Paramecium sonneborni</name>
    <dbReference type="NCBI Taxonomy" id="65129"/>
    <lineage>
        <taxon>Eukaryota</taxon>
        <taxon>Sar</taxon>
        <taxon>Alveolata</taxon>
        <taxon>Ciliophora</taxon>
        <taxon>Intramacronucleata</taxon>
        <taxon>Oligohymenophorea</taxon>
        <taxon>Peniculida</taxon>
        <taxon>Parameciidae</taxon>
        <taxon>Paramecium</taxon>
    </lineage>
</organism>
<dbReference type="AlphaFoldDB" id="A0A8S1P3L0"/>